<dbReference type="PANTHER" id="PTHR42682:SF5">
    <property type="entry name" value="HYDROGENASE-4 COMPONENT F"/>
    <property type="match status" value="1"/>
</dbReference>
<evidence type="ECO:0000256" key="8">
    <source>
        <dbReference type="SAM" id="Phobius"/>
    </source>
</evidence>
<dbReference type="PANTHER" id="PTHR42682">
    <property type="entry name" value="HYDROGENASE-4 COMPONENT F"/>
    <property type="match status" value="1"/>
</dbReference>
<keyword evidence="5" id="KW-0560">Oxidoreductase</keyword>
<feature type="transmembrane region" description="Helical" evidence="8">
    <location>
        <begin position="414"/>
        <end position="433"/>
    </location>
</feature>
<feature type="transmembrane region" description="Helical" evidence="8">
    <location>
        <begin position="30"/>
        <end position="51"/>
    </location>
</feature>
<feature type="transmembrane region" description="Helical" evidence="8">
    <location>
        <begin position="214"/>
        <end position="232"/>
    </location>
</feature>
<dbReference type="EMBL" id="CYYP01000006">
    <property type="protein sequence ID" value="CUN98798.1"/>
    <property type="molecule type" value="Genomic_DNA"/>
</dbReference>
<evidence type="ECO:0000256" key="3">
    <source>
        <dbReference type="ARBA" id="ARBA00022692"/>
    </source>
</evidence>
<dbReference type="AlphaFoldDB" id="A0A174BGN5"/>
<dbReference type="InterPro" id="IPR052175">
    <property type="entry name" value="ComplexI-like_HydComp"/>
</dbReference>
<evidence type="ECO:0000259" key="9">
    <source>
        <dbReference type="Pfam" id="PF00361"/>
    </source>
</evidence>
<comment type="subcellular location">
    <subcellularLocation>
        <location evidence="1">Cell membrane</location>
        <topology evidence="1">Multi-pass membrane protein</topology>
    </subcellularLocation>
    <subcellularLocation>
        <location evidence="7">Membrane</location>
        <topology evidence="7">Multi-pass membrane protein</topology>
    </subcellularLocation>
</comment>
<dbReference type="GO" id="GO:0005886">
    <property type="term" value="C:plasma membrane"/>
    <property type="evidence" value="ECO:0007669"/>
    <property type="project" value="UniProtKB-SubCell"/>
</dbReference>
<dbReference type="Pfam" id="PF00361">
    <property type="entry name" value="Proton_antipo_M"/>
    <property type="match status" value="1"/>
</dbReference>
<evidence type="ECO:0000256" key="4">
    <source>
        <dbReference type="ARBA" id="ARBA00022989"/>
    </source>
</evidence>
<dbReference type="GO" id="GO:0016491">
    <property type="term" value="F:oxidoreductase activity"/>
    <property type="evidence" value="ECO:0007669"/>
    <property type="project" value="UniProtKB-KW"/>
</dbReference>
<gene>
    <name evidence="10" type="primary">mrpA_3</name>
    <name evidence="10" type="ORF">ERS852381_00921</name>
</gene>
<feature type="transmembrane region" description="Helical" evidence="8">
    <location>
        <begin position="252"/>
        <end position="272"/>
    </location>
</feature>
<feature type="transmembrane region" description="Helical" evidence="8">
    <location>
        <begin position="321"/>
        <end position="343"/>
    </location>
</feature>
<sequence>METLILALLATPLVFSLVMAFLPKNTSYNVFAGLNLVSVAAVLVLSIMTAGDVLMSGDTASALGLWFHLDSLGAIFVLLIGFIGFLTGLFSLPYVKADIEEGSMPAERAKQYFALFSLFVFTMLLACLSNNMILTWAAVEATTLSTVFLVGIYKNKTALEASWKYAMVCTAGVAFGLFGTLLIYANAADVIPNAHEAAFLSCVLPYADQFDPTLMRLAFAFIVIGFGTKAGLFPMHTWLPDAHSQAPSPVSALLSGVLLKCAMLVIMRFYGFTIQAVGAEYPQLLLLIVGTLSILVAALSMFRQDDLKRRFAYSSVENVGVIALCLGIGGPLGIAAALLHCVFHGFTKTLAFCVSGNIQHAFGTRSLAKIQGVVEVAPATAALAVLALLGLGAFPPFGMFISEFLTFVAGVTAGPMWLVVVVALGLTVAISALTRIALKSVFGHAPQGMGKHEAPALMLIPEIILAVMILWFGIATPLPLVHGVETATGIVLEQSTEELHATPMYRAVFGTETAQSEVE</sequence>
<proteinExistence type="predicted"/>
<reference evidence="10 11" key="1">
    <citation type="submission" date="2015-09" db="EMBL/GenBank/DDBJ databases">
        <authorList>
            <consortium name="Pathogen Informatics"/>
        </authorList>
    </citation>
    <scope>NUCLEOTIDE SEQUENCE [LARGE SCALE GENOMIC DNA]</scope>
    <source>
        <strain evidence="10 11">2789STDY5608823</strain>
    </source>
</reference>
<feature type="transmembrane region" description="Helical" evidence="8">
    <location>
        <begin position="454"/>
        <end position="474"/>
    </location>
</feature>
<dbReference type="InterPro" id="IPR001750">
    <property type="entry name" value="ND/Mrp_TM"/>
</dbReference>
<name>A0A174BGN5_9ACTN</name>
<protein>
    <submittedName>
        <fullName evidence="10">Multiple resistance and pH homeostasis protein A</fullName>
    </submittedName>
</protein>
<evidence type="ECO:0000256" key="2">
    <source>
        <dbReference type="ARBA" id="ARBA00022475"/>
    </source>
</evidence>
<keyword evidence="2" id="KW-1003">Cell membrane</keyword>
<feature type="transmembrane region" description="Helical" evidence="8">
    <location>
        <begin position="165"/>
        <end position="185"/>
    </location>
</feature>
<keyword evidence="3 7" id="KW-0812">Transmembrane</keyword>
<feature type="transmembrane region" description="Helical" evidence="8">
    <location>
        <begin position="284"/>
        <end position="301"/>
    </location>
</feature>
<accession>A0A174BGN5</accession>
<dbReference type="RefSeq" id="WP_055286169.1">
    <property type="nucleotide sequence ID" value="NZ_CYYP01000006.1"/>
</dbReference>
<evidence type="ECO:0000313" key="10">
    <source>
        <dbReference type="EMBL" id="CUN98798.1"/>
    </source>
</evidence>
<feature type="transmembrane region" description="Helical" evidence="8">
    <location>
        <begin position="373"/>
        <end position="394"/>
    </location>
</feature>
<dbReference type="Proteomes" id="UP000095468">
    <property type="component" value="Unassembled WGS sequence"/>
</dbReference>
<feature type="transmembrane region" description="Helical" evidence="8">
    <location>
        <begin position="72"/>
        <end position="92"/>
    </location>
</feature>
<evidence type="ECO:0000313" key="11">
    <source>
        <dbReference type="Proteomes" id="UP000095468"/>
    </source>
</evidence>
<keyword evidence="6 8" id="KW-0472">Membrane</keyword>
<evidence type="ECO:0000256" key="5">
    <source>
        <dbReference type="ARBA" id="ARBA00023002"/>
    </source>
</evidence>
<keyword evidence="4 8" id="KW-1133">Transmembrane helix</keyword>
<evidence type="ECO:0000256" key="1">
    <source>
        <dbReference type="ARBA" id="ARBA00004651"/>
    </source>
</evidence>
<feature type="domain" description="NADH:quinone oxidoreductase/Mrp antiporter transmembrane" evidence="9">
    <location>
        <begin position="129"/>
        <end position="422"/>
    </location>
</feature>
<evidence type="ECO:0000256" key="6">
    <source>
        <dbReference type="ARBA" id="ARBA00023136"/>
    </source>
</evidence>
<evidence type="ECO:0000256" key="7">
    <source>
        <dbReference type="RuleBase" id="RU000320"/>
    </source>
</evidence>
<dbReference type="PRINTS" id="PR01434">
    <property type="entry name" value="NADHDHGNASE5"/>
</dbReference>
<organism evidence="10 11">
    <name type="scientific">Collinsella aerofaciens</name>
    <dbReference type="NCBI Taxonomy" id="74426"/>
    <lineage>
        <taxon>Bacteria</taxon>
        <taxon>Bacillati</taxon>
        <taxon>Actinomycetota</taxon>
        <taxon>Coriobacteriia</taxon>
        <taxon>Coriobacteriales</taxon>
        <taxon>Coriobacteriaceae</taxon>
        <taxon>Collinsella</taxon>
    </lineage>
</organism>
<feature type="transmembrane region" description="Helical" evidence="8">
    <location>
        <begin position="112"/>
        <end position="128"/>
    </location>
</feature>